<dbReference type="Gene3D" id="1.10.10.60">
    <property type="entry name" value="Homeodomain-like"/>
    <property type="match status" value="1"/>
</dbReference>
<feature type="domain" description="HTH tetR-type" evidence="6">
    <location>
        <begin position="21"/>
        <end position="81"/>
    </location>
</feature>
<comment type="caution">
    <text evidence="7">The sequence shown here is derived from an EMBL/GenBank/DDBJ whole genome shotgun (WGS) entry which is preliminary data.</text>
</comment>
<evidence type="ECO:0000256" key="3">
    <source>
        <dbReference type="ARBA" id="ARBA00023163"/>
    </source>
</evidence>
<evidence type="ECO:0000256" key="4">
    <source>
        <dbReference type="PROSITE-ProRule" id="PRU00335"/>
    </source>
</evidence>
<keyword evidence="1" id="KW-0805">Transcription regulation</keyword>
<dbReference type="InterPro" id="IPR001647">
    <property type="entry name" value="HTH_TetR"/>
</dbReference>
<dbReference type="RefSeq" id="WP_182633553.1">
    <property type="nucleotide sequence ID" value="NZ_JAALDM010000319.1"/>
</dbReference>
<feature type="DNA-binding region" description="H-T-H motif" evidence="4">
    <location>
        <begin position="44"/>
        <end position="63"/>
    </location>
</feature>
<dbReference type="Proteomes" id="UP001589700">
    <property type="component" value="Unassembled WGS sequence"/>
</dbReference>
<feature type="region of interest" description="Disordered" evidence="5">
    <location>
        <begin position="1"/>
        <end position="21"/>
    </location>
</feature>
<protein>
    <submittedName>
        <fullName evidence="7">TetR/AcrR family transcriptional regulator</fullName>
    </submittedName>
</protein>
<name>A0ABV5JPY7_9ACTN</name>
<dbReference type="EMBL" id="JBHMDY010000004">
    <property type="protein sequence ID" value="MFB9259821.1"/>
    <property type="molecule type" value="Genomic_DNA"/>
</dbReference>
<keyword evidence="2 4" id="KW-0238">DNA-binding</keyword>
<accession>A0ABV5JPY7</accession>
<organism evidence="7 8">
    <name type="scientific">Dietzia aerolata</name>
    <dbReference type="NCBI Taxonomy" id="595984"/>
    <lineage>
        <taxon>Bacteria</taxon>
        <taxon>Bacillati</taxon>
        <taxon>Actinomycetota</taxon>
        <taxon>Actinomycetes</taxon>
        <taxon>Mycobacteriales</taxon>
        <taxon>Dietziaceae</taxon>
        <taxon>Dietzia</taxon>
    </lineage>
</organism>
<dbReference type="SUPFAM" id="SSF46689">
    <property type="entry name" value="Homeodomain-like"/>
    <property type="match status" value="1"/>
</dbReference>
<dbReference type="PROSITE" id="PS50977">
    <property type="entry name" value="HTH_TETR_2"/>
    <property type="match status" value="1"/>
</dbReference>
<proteinExistence type="predicted"/>
<sequence length="215" mass="24740">METKDGAGRPAAPNLRDEQKRHTRRALLDHGRQLFVARSYPNVTIDDITRAVGCSRATFYLHFKNKMDLLASISAETTEYRAKEVYRDLDAVLLTGEHVEFVAWVDRALDWFARNREILPTWDQALAAEPEFQAIGRHSIQELTDAMPQYLNRWPRARHGEARFRVELLVTQLERYFTRAEVQGTIDYAGDGPERSVAEVLADIWFPALQPPTDE</sequence>
<dbReference type="PANTHER" id="PTHR30055:SF234">
    <property type="entry name" value="HTH-TYPE TRANSCRIPTIONAL REGULATOR BETI"/>
    <property type="match status" value="1"/>
</dbReference>
<evidence type="ECO:0000256" key="1">
    <source>
        <dbReference type="ARBA" id="ARBA00023015"/>
    </source>
</evidence>
<dbReference type="PRINTS" id="PR00455">
    <property type="entry name" value="HTHTETR"/>
</dbReference>
<gene>
    <name evidence="7" type="ORF">ACFFVD_08405</name>
</gene>
<dbReference type="Gene3D" id="1.10.357.10">
    <property type="entry name" value="Tetracycline Repressor, domain 2"/>
    <property type="match status" value="1"/>
</dbReference>
<keyword evidence="3" id="KW-0804">Transcription</keyword>
<keyword evidence="8" id="KW-1185">Reference proteome</keyword>
<evidence type="ECO:0000313" key="8">
    <source>
        <dbReference type="Proteomes" id="UP001589700"/>
    </source>
</evidence>
<reference evidence="7 8" key="1">
    <citation type="submission" date="2024-09" db="EMBL/GenBank/DDBJ databases">
        <authorList>
            <person name="Sun Q."/>
            <person name="Mori K."/>
        </authorList>
    </citation>
    <scope>NUCLEOTIDE SEQUENCE [LARGE SCALE GENOMIC DNA]</scope>
    <source>
        <strain evidence="7 8">CCM 7659</strain>
    </source>
</reference>
<dbReference type="Pfam" id="PF00440">
    <property type="entry name" value="TetR_N"/>
    <property type="match status" value="1"/>
</dbReference>
<evidence type="ECO:0000259" key="6">
    <source>
        <dbReference type="PROSITE" id="PS50977"/>
    </source>
</evidence>
<evidence type="ECO:0000256" key="5">
    <source>
        <dbReference type="SAM" id="MobiDB-lite"/>
    </source>
</evidence>
<dbReference type="InterPro" id="IPR009057">
    <property type="entry name" value="Homeodomain-like_sf"/>
</dbReference>
<dbReference type="InterPro" id="IPR050109">
    <property type="entry name" value="HTH-type_TetR-like_transc_reg"/>
</dbReference>
<evidence type="ECO:0000256" key="2">
    <source>
        <dbReference type="ARBA" id="ARBA00023125"/>
    </source>
</evidence>
<evidence type="ECO:0000313" key="7">
    <source>
        <dbReference type="EMBL" id="MFB9259821.1"/>
    </source>
</evidence>
<dbReference type="PANTHER" id="PTHR30055">
    <property type="entry name" value="HTH-TYPE TRANSCRIPTIONAL REGULATOR RUTR"/>
    <property type="match status" value="1"/>
</dbReference>